<evidence type="ECO:0000313" key="3">
    <source>
        <dbReference type="Proteomes" id="UP001363035"/>
    </source>
</evidence>
<evidence type="ECO:0008006" key="4">
    <source>
        <dbReference type="Google" id="ProtNLM"/>
    </source>
</evidence>
<comment type="caution">
    <text evidence="2">The sequence shown here is derived from an EMBL/GenBank/DDBJ whole genome shotgun (WGS) entry which is preliminary data.</text>
</comment>
<dbReference type="Gene3D" id="3.40.50.300">
    <property type="entry name" value="P-loop containing nucleotide triphosphate hydrolases"/>
    <property type="match status" value="1"/>
</dbReference>
<feature type="transmembrane region" description="Helical" evidence="1">
    <location>
        <begin position="15"/>
        <end position="37"/>
    </location>
</feature>
<keyword evidence="1" id="KW-0812">Transmembrane</keyword>
<proteinExistence type="predicted"/>
<keyword evidence="1" id="KW-0472">Membrane</keyword>
<sequence length="223" mass="25333">MIIDLKLEKPKEDKIIPLVIGGILGVIGLSVGFAYILDKIFNKQNKIKLSVLGMESSGKTLFLQQLNSALKGGVASGISDYDEFVINLGKDKDLLVRAGKDIPGSNAFVNEYEKLCQEGDVIVYLFDISKYLNEEDLDYRRQCNSRLELIYDYGSQYQKLKNITIIGSHIDVCNKSEREAKKILYSQLQDKTYFKLLENLHLVNITDKRVVKGLIKPIFERYA</sequence>
<protein>
    <recommendedName>
        <fullName evidence="4">G domain-containing protein</fullName>
    </recommendedName>
</protein>
<dbReference type="InterPro" id="IPR027417">
    <property type="entry name" value="P-loop_NTPase"/>
</dbReference>
<reference evidence="2 3" key="1">
    <citation type="submission" date="2024-01" db="EMBL/GenBank/DDBJ databases">
        <title>Sphingobacterium tenebrionis sp. nov., a novel endophyte isolated from tenebrio molitor intestines.</title>
        <authorList>
            <person name="Zhang C."/>
        </authorList>
    </citation>
    <scope>NUCLEOTIDE SEQUENCE [LARGE SCALE GENOMIC DNA]</scope>
    <source>
        <strain evidence="2 3">PU5-4</strain>
    </source>
</reference>
<gene>
    <name evidence="2" type="ORF">VJ786_01990</name>
</gene>
<dbReference type="Proteomes" id="UP001363035">
    <property type="component" value="Unassembled WGS sequence"/>
</dbReference>
<organism evidence="2 3">
    <name type="scientific">Sphingobacterium tenebrionis</name>
    <dbReference type="NCBI Taxonomy" id="3111775"/>
    <lineage>
        <taxon>Bacteria</taxon>
        <taxon>Pseudomonadati</taxon>
        <taxon>Bacteroidota</taxon>
        <taxon>Sphingobacteriia</taxon>
        <taxon>Sphingobacteriales</taxon>
        <taxon>Sphingobacteriaceae</taxon>
        <taxon>Sphingobacterium</taxon>
    </lineage>
</organism>
<name>A0ABU8I2M1_9SPHI</name>
<keyword evidence="3" id="KW-1185">Reference proteome</keyword>
<dbReference type="RefSeq" id="WP_336557113.1">
    <property type="nucleotide sequence ID" value="NZ_JAYLLN010000003.1"/>
</dbReference>
<keyword evidence="1" id="KW-1133">Transmembrane helix</keyword>
<accession>A0ABU8I2M1</accession>
<evidence type="ECO:0000256" key="1">
    <source>
        <dbReference type="SAM" id="Phobius"/>
    </source>
</evidence>
<dbReference type="SUPFAM" id="SSF52540">
    <property type="entry name" value="P-loop containing nucleoside triphosphate hydrolases"/>
    <property type="match status" value="1"/>
</dbReference>
<dbReference type="EMBL" id="JAYLLN010000003">
    <property type="protein sequence ID" value="MEI5983666.1"/>
    <property type="molecule type" value="Genomic_DNA"/>
</dbReference>
<evidence type="ECO:0000313" key="2">
    <source>
        <dbReference type="EMBL" id="MEI5983666.1"/>
    </source>
</evidence>